<name>A0AAV7GGA0_DENCH</name>
<evidence type="ECO:0000256" key="1">
    <source>
        <dbReference type="SAM" id="Phobius"/>
    </source>
</evidence>
<evidence type="ECO:0000313" key="3">
    <source>
        <dbReference type="Proteomes" id="UP000775213"/>
    </source>
</evidence>
<dbReference type="Proteomes" id="UP000775213">
    <property type="component" value="Unassembled WGS sequence"/>
</dbReference>
<feature type="transmembrane region" description="Helical" evidence="1">
    <location>
        <begin position="66"/>
        <end position="87"/>
    </location>
</feature>
<keyword evidence="1" id="KW-1133">Transmembrane helix</keyword>
<gene>
    <name evidence="2" type="ORF">IEQ34_016352</name>
</gene>
<keyword evidence="1" id="KW-0472">Membrane</keyword>
<dbReference type="EMBL" id="JAGFBR010000015">
    <property type="protein sequence ID" value="KAH0454428.1"/>
    <property type="molecule type" value="Genomic_DNA"/>
</dbReference>
<reference evidence="2 3" key="1">
    <citation type="journal article" date="2021" name="Hortic Res">
        <title>Chromosome-scale assembly of the Dendrobium chrysotoxum genome enhances the understanding of orchid evolution.</title>
        <authorList>
            <person name="Zhang Y."/>
            <person name="Zhang G.Q."/>
            <person name="Zhang D."/>
            <person name="Liu X.D."/>
            <person name="Xu X.Y."/>
            <person name="Sun W.H."/>
            <person name="Yu X."/>
            <person name="Zhu X."/>
            <person name="Wang Z.W."/>
            <person name="Zhao X."/>
            <person name="Zhong W.Y."/>
            <person name="Chen H."/>
            <person name="Yin W.L."/>
            <person name="Huang T."/>
            <person name="Niu S.C."/>
            <person name="Liu Z.J."/>
        </authorList>
    </citation>
    <scope>NUCLEOTIDE SEQUENCE [LARGE SCALE GENOMIC DNA]</scope>
    <source>
        <strain evidence="2">Lindl</strain>
    </source>
</reference>
<proteinExistence type="predicted"/>
<keyword evidence="3" id="KW-1185">Reference proteome</keyword>
<protein>
    <submittedName>
        <fullName evidence="2">Uncharacterized protein</fullName>
    </submittedName>
</protein>
<keyword evidence="1" id="KW-0812">Transmembrane</keyword>
<accession>A0AAV7GGA0</accession>
<comment type="caution">
    <text evidence="2">The sequence shown here is derived from an EMBL/GenBank/DDBJ whole genome shotgun (WGS) entry which is preliminary data.</text>
</comment>
<evidence type="ECO:0000313" key="2">
    <source>
        <dbReference type="EMBL" id="KAH0454428.1"/>
    </source>
</evidence>
<dbReference type="AlphaFoldDB" id="A0AAV7GGA0"/>
<sequence length="169" mass="19785">MKSITFKSIIQEHVQEAHDHIYAVERKTGIEIEGLTPSQAFNDPHLDSSDDDDIKIFFSDDEIIEIVWYFYTTSFITLSFLILLFSFDYHYDLFEEEDTIGKEPTIEPELLLLPPEAGREPELLSLPPKQVENLNSFCFLLKWAENLDLLANDPPTENTEKTRDDEWRR</sequence>
<organism evidence="2 3">
    <name type="scientific">Dendrobium chrysotoxum</name>
    <name type="common">Orchid</name>
    <dbReference type="NCBI Taxonomy" id="161865"/>
    <lineage>
        <taxon>Eukaryota</taxon>
        <taxon>Viridiplantae</taxon>
        <taxon>Streptophyta</taxon>
        <taxon>Embryophyta</taxon>
        <taxon>Tracheophyta</taxon>
        <taxon>Spermatophyta</taxon>
        <taxon>Magnoliopsida</taxon>
        <taxon>Liliopsida</taxon>
        <taxon>Asparagales</taxon>
        <taxon>Orchidaceae</taxon>
        <taxon>Epidendroideae</taxon>
        <taxon>Malaxideae</taxon>
        <taxon>Dendrobiinae</taxon>
        <taxon>Dendrobium</taxon>
    </lineage>
</organism>